<dbReference type="Gene3D" id="3.40.720.10">
    <property type="entry name" value="Alkaline Phosphatase, subunit A"/>
    <property type="match status" value="1"/>
</dbReference>
<dbReference type="EMBL" id="AOLV01000027">
    <property type="protein sequence ID" value="EPX84353.1"/>
    <property type="molecule type" value="Genomic_DNA"/>
</dbReference>
<dbReference type="RefSeq" id="WP_021098394.1">
    <property type="nucleotide sequence ID" value="NZ_KE557322.1"/>
</dbReference>
<evidence type="ECO:0000313" key="10">
    <source>
        <dbReference type="Proteomes" id="UP000015346"/>
    </source>
</evidence>
<comment type="subcellular location">
    <subcellularLocation>
        <location evidence="1">Cell membrane</location>
        <topology evidence="1">Multi-pass membrane protein</topology>
    </subcellularLocation>
</comment>
<feature type="chain" id="PRO_5004555613" evidence="7">
    <location>
        <begin position="20"/>
        <end position="518"/>
    </location>
</feature>
<proteinExistence type="predicted"/>
<keyword evidence="2" id="KW-1003">Cell membrane</keyword>
<dbReference type="Pfam" id="PF00884">
    <property type="entry name" value="Sulfatase"/>
    <property type="match status" value="1"/>
</dbReference>
<feature type="signal peptide" evidence="7">
    <location>
        <begin position="1"/>
        <end position="19"/>
    </location>
</feature>
<dbReference type="EC" id="2.7.8.20" evidence="9"/>
<evidence type="ECO:0000256" key="3">
    <source>
        <dbReference type="ARBA" id="ARBA00022692"/>
    </source>
</evidence>
<dbReference type="AlphaFoldDB" id="S9QXI1"/>
<evidence type="ECO:0000256" key="6">
    <source>
        <dbReference type="SAM" id="Phobius"/>
    </source>
</evidence>
<keyword evidence="4 6" id="KW-1133">Transmembrane helix</keyword>
<organism evidence="9 10">
    <name type="scientific">Rubellimicrobium thermophilum DSM 16684</name>
    <dbReference type="NCBI Taxonomy" id="1123069"/>
    <lineage>
        <taxon>Bacteria</taxon>
        <taxon>Pseudomonadati</taxon>
        <taxon>Pseudomonadota</taxon>
        <taxon>Alphaproteobacteria</taxon>
        <taxon>Rhodobacterales</taxon>
        <taxon>Roseobacteraceae</taxon>
        <taxon>Rubellimicrobium</taxon>
    </lineage>
</organism>
<dbReference type="GO" id="GO:0008960">
    <property type="term" value="F:phosphatidylglycerol-membrane-oligosaccharide glycerophosphotransferase activity"/>
    <property type="evidence" value="ECO:0007669"/>
    <property type="project" value="UniProtKB-EC"/>
</dbReference>
<feature type="transmembrane region" description="Helical" evidence="6">
    <location>
        <begin position="131"/>
        <end position="148"/>
    </location>
</feature>
<evidence type="ECO:0000256" key="4">
    <source>
        <dbReference type="ARBA" id="ARBA00022989"/>
    </source>
</evidence>
<dbReference type="InterPro" id="IPR000917">
    <property type="entry name" value="Sulfatase_N"/>
</dbReference>
<evidence type="ECO:0000256" key="2">
    <source>
        <dbReference type="ARBA" id="ARBA00022475"/>
    </source>
</evidence>
<keyword evidence="7" id="KW-0732">Signal</keyword>
<name>S9QXI1_9RHOB</name>
<evidence type="ECO:0000256" key="5">
    <source>
        <dbReference type="ARBA" id="ARBA00023136"/>
    </source>
</evidence>
<dbReference type="STRING" id="1123069.ruthe_02312"/>
<dbReference type="HOGENOM" id="CLU_023986_0_1_5"/>
<accession>S9QXI1</accession>
<keyword evidence="10" id="KW-1185">Reference proteome</keyword>
<dbReference type="Proteomes" id="UP000015346">
    <property type="component" value="Unassembled WGS sequence"/>
</dbReference>
<protein>
    <submittedName>
        <fullName evidence="9">Phosphoglycerol transferase</fullName>
        <ecNumber evidence="9">2.7.8.20</ecNumber>
    </submittedName>
</protein>
<keyword evidence="3 6" id="KW-0812">Transmembrane</keyword>
<gene>
    <name evidence="9" type="ORF">ruthe_02312</name>
</gene>
<dbReference type="SUPFAM" id="SSF53649">
    <property type="entry name" value="Alkaline phosphatase-like"/>
    <property type="match status" value="1"/>
</dbReference>
<evidence type="ECO:0000256" key="7">
    <source>
        <dbReference type="SAM" id="SignalP"/>
    </source>
</evidence>
<evidence type="ECO:0000259" key="8">
    <source>
        <dbReference type="Pfam" id="PF00884"/>
    </source>
</evidence>
<evidence type="ECO:0000256" key="1">
    <source>
        <dbReference type="ARBA" id="ARBA00004651"/>
    </source>
</evidence>
<dbReference type="InterPro" id="IPR050448">
    <property type="entry name" value="OpgB/LTA_synthase_biosynth"/>
</dbReference>
<feature type="domain" description="Sulfatase N-terminal" evidence="8">
    <location>
        <begin position="183"/>
        <end position="468"/>
    </location>
</feature>
<dbReference type="OrthoDB" id="9760224at2"/>
<dbReference type="InterPro" id="IPR017850">
    <property type="entry name" value="Alkaline_phosphatase_core_sf"/>
</dbReference>
<keyword evidence="5 6" id="KW-0472">Membrane</keyword>
<feature type="transmembrane region" description="Helical" evidence="6">
    <location>
        <begin position="57"/>
        <end position="75"/>
    </location>
</feature>
<dbReference type="GO" id="GO:0005886">
    <property type="term" value="C:plasma membrane"/>
    <property type="evidence" value="ECO:0007669"/>
    <property type="project" value="UniProtKB-SubCell"/>
</dbReference>
<reference evidence="9 10" key="1">
    <citation type="journal article" date="2013" name="Stand. Genomic Sci.">
        <title>Genome sequence of the reddish-pigmented Rubellimicrobium thermophilum type strain (DSM 16684(T)), a member of the Roseobacter clade.</title>
        <authorList>
            <person name="Fiebig A."/>
            <person name="Riedel T."/>
            <person name="Gronow S."/>
            <person name="Petersen J."/>
            <person name="Klenk H.P."/>
            <person name="Goker M."/>
        </authorList>
    </citation>
    <scope>NUCLEOTIDE SEQUENCE [LARGE SCALE GENOMIC DNA]</scope>
    <source>
        <strain evidence="9 10">DSM 16684</strain>
    </source>
</reference>
<dbReference type="PANTHER" id="PTHR47371:SF3">
    <property type="entry name" value="PHOSPHOGLYCEROL TRANSFERASE I"/>
    <property type="match status" value="1"/>
</dbReference>
<feature type="transmembrane region" description="Helical" evidence="6">
    <location>
        <begin position="106"/>
        <end position="124"/>
    </location>
</feature>
<dbReference type="PANTHER" id="PTHR47371">
    <property type="entry name" value="LIPOTEICHOIC ACID SYNTHASE"/>
    <property type="match status" value="1"/>
</dbReference>
<evidence type="ECO:0000313" key="9">
    <source>
        <dbReference type="EMBL" id="EPX84353.1"/>
    </source>
</evidence>
<sequence>MRKVLASLSLLAAALIALALATDARVALWQAGPWQALLLAAGLALAWPDARRRAHPALALPALAMLALLPFAVLLRMHGYVDLVAVRYHLEAGITPMSLQVARNPLIVSLWAALSLLLAVHALGRLWGRPGAVALAAALVLGLVNPGLRAAATAAAVARDPLDLVARIADPPLPAAPAAPDAPHVVLIYLEGFERAFADRSRFGDAYAPLERLGEGGLVLTGIRQIQGTGWSAAGMTATQCGLPLVPRGALFHNMLIAEPAILPGHRCLGDLLATQGYEGTFVVGGEAIFAGISTFYKGHGGARIVELADLLDTMTPEEAEAAFPGWVVDDAAVFDAAREEFARGAATGRPQFLVVETFGPHGPDHLVSRPCTADGRAVVGDDPAAAAACLARLTEDFVRALPPLAGGRPLLVALLSDHLNHDRRLRRNEDARRNTAILIAPGLEPGTLTREGAMIDIYPTLLDLLGMGRADGRAGLGVSLLRQEPTLVEELGAERLDDRIRYDADLRQAIWREAPPP</sequence>
<feature type="transmembrane region" description="Helical" evidence="6">
    <location>
        <begin position="31"/>
        <end position="50"/>
    </location>
</feature>
<comment type="caution">
    <text evidence="9">The sequence shown here is derived from an EMBL/GenBank/DDBJ whole genome shotgun (WGS) entry which is preliminary data.</text>
</comment>
<keyword evidence="9" id="KW-0808">Transferase</keyword>